<gene>
    <name evidence="2" type="ORF">BCR32DRAFT_305342</name>
</gene>
<dbReference type="OrthoDB" id="2170856at2759"/>
<keyword evidence="1" id="KW-0732">Signal</keyword>
<evidence type="ECO:0000256" key="1">
    <source>
        <dbReference type="SAM" id="SignalP"/>
    </source>
</evidence>
<protein>
    <submittedName>
        <fullName evidence="2">Uncharacterized protein</fullName>
    </submittedName>
</protein>
<keyword evidence="3" id="KW-1185">Reference proteome</keyword>
<proteinExistence type="predicted"/>
<evidence type="ECO:0000313" key="3">
    <source>
        <dbReference type="Proteomes" id="UP000193944"/>
    </source>
</evidence>
<evidence type="ECO:0000313" key="2">
    <source>
        <dbReference type="EMBL" id="ORX71749.1"/>
    </source>
</evidence>
<feature type="chain" id="PRO_5012756404" evidence="1">
    <location>
        <begin position="19"/>
        <end position="234"/>
    </location>
</feature>
<name>A0A1Y1WDY9_9FUNG</name>
<reference evidence="2 3" key="1">
    <citation type="submission" date="2016-08" db="EMBL/GenBank/DDBJ databases">
        <title>A Parts List for Fungal Cellulosomes Revealed by Comparative Genomics.</title>
        <authorList>
            <consortium name="DOE Joint Genome Institute"/>
            <person name="Haitjema C.H."/>
            <person name="Gilmore S.P."/>
            <person name="Henske J.K."/>
            <person name="Solomon K.V."/>
            <person name="De Groot R."/>
            <person name="Kuo A."/>
            <person name="Mondo S.J."/>
            <person name="Salamov A.A."/>
            <person name="Labutti K."/>
            <person name="Zhao Z."/>
            <person name="Chiniquy J."/>
            <person name="Barry K."/>
            <person name="Brewer H.M."/>
            <person name="Purvine S.O."/>
            <person name="Wright A.T."/>
            <person name="Boxma B."/>
            <person name="Van Alen T."/>
            <person name="Hackstein J.H."/>
            <person name="Baker S.E."/>
            <person name="Grigoriev I.V."/>
            <person name="O'Malley M.A."/>
        </authorList>
    </citation>
    <scope>NUCLEOTIDE SEQUENCE [LARGE SCALE GENOMIC DNA]</scope>
    <source>
        <strain evidence="2 3">S4</strain>
    </source>
</reference>
<dbReference type="EMBL" id="MCFG01000398">
    <property type="protein sequence ID" value="ORX71749.1"/>
    <property type="molecule type" value="Genomic_DNA"/>
</dbReference>
<dbReference type="AlphaFoldDB" id="A0A1Y1WDY9"/>
<sequence length="234" mass="27082">MKLIILLLILTISISTYANTVNFLKLLKRDVSYDEEEFLNSLGEECRTDYENSDYYNKCIPEITLENYKTSCSDVVSEKCQKFYDDPLKFFPKCKDISVFKEFHHPVIMKTIQQTNDVYCQTNEEGKLCPYSLSLMTESNGLKALEDQCKSKKCTESLLKIFKDIDIDQYTVYESASYTTGSYTYNDINIVNEYISILESNTCKAEHVTSDAINMKSNNILLTLLLLLLLLYIY</sequence>
<comment type="caution">
    <text evidence="2">The sequence shown here is derived from an EMBL/GenBank/DDBJ whole genome shotgun (WGS) entry which is preliminary data.</text>
</comment>
<accession>A0A1Y1WDY9</accession>
<reference evidence="2 3" key="2">
    <citation type="submission" date="2016-08" db="EMBL/GenBank/DDBJ databases">
        <title>Pervasive Adenine N6-methylation of Active Genes in Fungi.</title>
        <authorList>
            <consortium name="DOE Joint Genome Institute"/>
            <person name="Mondo S.J."/>
            <person name="Dannebaum R.O."/>
            <person name="Kuo R.C."/>
            <person name="Labutti K."/>
            <person name="Haridas S."/>
            <person name="Kuo A."/>
            <person name="Salamov A."/>
            <person name="Ahrendt S.R."/>
            <person name="Lipzen A."/>
            <person name="Sullivan W."/>
            <person name="Andreopoulos W.B."/>
            <person name="Clum A."/>
            <person name="Lindquist E."/>
            <person name="Daum C."/>
            <person name="Ramamoorthy G.K."/>
            <person name="Gryganskyi A."/>
            <person name="Culley D."/>
            <person name="Magnuson J.K."/>
            <person name="James T.Y."/>
            <person name="O'Malley M.A."/>
            <person name="Stajich J.E."/>
            <person name="Spatafora J.W."/>
            <person name="Visel A."/>
            <person name="Grigoriev I.V."/>
        </authorList>
    </citation>
    <scope>NUCLEOTIDE SEQUENCE [LARGE SCALE GENOMIC DNA]</scope>
    <source>
        <strain evidence="2 3">S4</strain>
    </source>
</reference>
<feature type="signal peptide" evidence="1">
    <location>
        <begin position="1"/>
        <end position="18"/>
    </location>
</feature>
<dbReference type="Proteomes" id="UP000193944">
    <property type="component" value="Unassembled WGS sequence"/>
</dbReference>
<organism evidence="2 3">
    <name type="scientific">Anaeromyces robustus</name>
    <dbReference type="NCBI Taxonomy" id="1754192"/>
    <lineage>
        <taxon>Eukaryota</taxon>
        <taxon>Fungi</taxon>
        <taxon>Fungi incertae sedis</taxon>
        <taxon>Chytridiomycota</taxon>
        <taxon>Chytridiomycota incertae sedis</taxon>
        <taxon>Neocallimastigomycetes</taxon>
        <taxon>Neocallimastigales</taxon>
        <taxon>Neocallimastigaceae</taxon>
        <taxon>Anaeromyces</taxon>
    </lineage>
</organism>